<evidence type="ECO:0000313" key="2">
    <source>
        <dbReference type="Proteomes" id="UP001501011"/>
    </source>
</evidence>
<name>A0ABP8IE67_9GAMM</name>
<dbReference type="EMBL" id="BAABFV010000001">
    <property type="protein sequence ID" value="GAA4357022.1"/>
    <property type="molecule type" value="Genomic_DNA"/>
</dbReference>
<dbReference type="RefSeq" id="WP_345291676.1">
    <property type="nucleotide sequence ID" value="NZ_BAABFV010000001.1"/>
</dbReference>
<dbReference type="Proteomes" id="UP001501011">
    <property type="component" value="Unassembled WGS sequence"/>
</dbReference>
<gene>
    <name evidence="1" type="ORF">GCM10023151_05560</name>
</gene>
<sequence length="162" mass="17818">MSHWNRAYLDALEVPVWVPLNDQAEEKASQVENEDVHAAAGDEPSDSEAVIQNDAVTISFIQGDSQADFIFVVATGADKSKAQAALKQMEFAWRLWLEQPFSAALAELSPSSELTTPIEQCKGKVIACGLGESLDHPSIPAPDLDFSVANKRDWWSLLQRLH</sequence>
<evidence type="ECO:0000313" key="1">
    <source>
        <dbReference type="EMBL" id="GAA4357022.1"/>
    </source>
</evidence>
<comment type="caution">
    <text evidence="1">The sequence shown here is derived from an EMBL/GenBank/DDBJ whole genome shotgun (WGS) entry which is preliminary data.</text>
</comment>
<reference evidence="2" key="1">
    <citation type="journal article" date="2019" name="Int. J. Syst. Evol. Microbiol.">
        <title>The Global Catalogue of Microorganisms (GCM) 10K type strain sequencing project: providing services to taxonomists for standard genome sequencing and annotation.</title>
        <authorList>
            <consortium name="The Broad Institute Genomics Platform"/>
            <consortium name="The Broad Institute Genome Sequencing Center for Infectious Disease"/>
            <person name="Wu L."/>
            <person name="Ma J."/>
        </authorList>
    </citation>
    <scope>NUCLEOTIDE SEQUENCE [LARGE SCALE GENOMIC DNA]</scope>
    <source>
        <strain evidence="2">JCM 17728</strain>
    </source>
</reference>
<keyword evidence="2" id="KW-1185">Reference proteome</keyword>
<proteinExistence type="predicted"/>
<protein>
    <submittedName>
        <fullName evidence="1">Uncharacterized protein</fullName>
    </submittedName>
</protein>
<accession>A0ABP8IE67</accession>
<organism evidence="1 2">
    <name type="scientific">Kangiella marina</name>
    <dbReference type="NCBI Taxonomy" id="1079178"/>
    <lineage>
        <taxon>Bacteria</taxon>
        <taxon>Pseudomonadati</taxon>
        <taxon>Pseudomonadota</taxon>
        <taxon>Gammaproteobacteria</taxon>
        <taxon>Kangiellales</taxon>
        <taxon>Kangiellaceae</taxon>
        <taxon>Kangiella</taxon>
    </lineage>
</organism>